<dbReference type="PANTHER" id="PTHR35008:SF8">
    <property type="entry name" value="ALCOHOL DEHYDROGENASE CYTOCHROME C SUBUNIT"/>
    <property type="match status" value="1"/>
</dbReference>
<evidence type="ECO:0000313" key="8">
    <source>
        <dbReference type="Proteomes" id="UP000238338"/>
    </source>
</evidence>
<dbReference type="InterPro" id="IPR009056">
    <property type="entry name" value="Cyt_c-like_dom"/>
</dbReference>
<evidence type="ECO:0000256" key="5">
    <source>
        <dbReference type="SAM" id="SignalP"/>
    </source>
</evidence>
<keyword evidence="8" id="KW-1185">Reference proteome</keyword>
<protein>
    <submittedName>
        <fullName evidence="7">Nitrite reductase (NO-forming)</fullName>
    </submittedName>
</protein>
<dbReference type="EMBL" id="PVEP01000012">
    <property type="protein sequence ID" value="PQV53774.1"/>
    <property type="molecule type" value="Genomic_DNA"/>
</dbReference>
<feature type="domain" description="Cytochrome c" evidence="6">
    <location>
        <begin position="21"/>
        <end position="115"/>
    </location>
</feature>
<proteinExistence type="predicted"/>
<dbReference type="Gene3D" id="1.10.760.10">
    <property type="entry name" value="Cytochrome c-like domain"/>
    <property type="match status" value="1"/>
</dbReference>
<name>A0A2S8RZ46_9RHOB</name>
<dbReference type="GO" id="GO:0020037">
    <property type="term" value="F:heme binding"/>
    <property type="evidence" value="ECO:0007669"/>
    <property type="project" value="InterPro"/>
</dbReference>
<keyword evidence="2 4" id="KW-0479">Metal-binding</keyword>
<evidence type="ECO:0000256" key="3">
    <source>
        <dbReference type="ARBA" id="ARBA00023004"/>
    </source>
</evidence>
<organism evidence="7 8">
    <name type="scientific">Albidovulum denitrificans</name>
    <dbReference type="NCBI Taxonomy" id="404881"/>
    <lineage>
        <taxon>Bacteria</taxon>
        <taxon>Pseudomonadati</taxon>
        <taxon>Pseudomonadota</taxon>
        <taxon>Alphaproteobacteria</taxon>
        <taxon>Rhodobacterales</taxon>
        <taxon>Paracoccaceae</taxon>
        <taxon>Albidovulum</taxon>
    </lineage>
</organism>
<evidence type="ECO:0000313" key="7">
    <source>
        <dbReference type="EMBL" id="PQV53774.1"/>
    </source>
</evidence>
<dbReference type="InterPro" id="IPR036909">
    <property type="entry name" value="Cyt_c-like_dom_sf"/>
</dbReference>
<dbReference type="Proteomes" id="UP000238338">
    <property type="component" value="Unassembled WGS sequence"/>
</dbReference>
<dbReference type="InterPro" id="IPR051459">
    <property type="entry name" value="Cytochrome_c-type_DH"/>
</dbReference>
<dbReference type="PANTHER" id="PTHR35008">
    <property type="entry name" value="BLL4482 PROTEIN-RELATED"/>
    <property type="match status" value="1"/>
</dbReference>
<dbReference type="SUPFAM" id="SSF46626">
    <property type="entry name" value="Cytochrome c"/>
    <property type="match status" value="1"/>
</dbReference>
<keyword evidence="5" id="KW-0732">Signal</keyword>
<dbReference type="RefSeq" id="WP_105516325.1">
    <property type="nucleotide sequence ID" value="NZ_PVEP01000012.1"/>
</dbReference>
<reference evidence="7 8" key="1">
    <citation type="submission" date="2018-02" db="EMBL/GenBank/DDBJ databases">
        <title>Genomic Encyclopedia of Archaeal and Bacterial Type Strains, Phase II (KMG-II): from individual species to whole genera.</title>
        <authorList>
            <person name="Goeker M."/>
        </authorList>
    </citation>
    <scope>NUCLEOTIDE SEQUENCE [LARGE SCALE GENOMIC DNA]</scope>
    <source>
        <strain evidence="7 8">DSM 18921</strain>
    </source>
</reference>
<evidence type="ECO:0000259" key="6">
    <source>
        <dbReference type="PROSITE" id="PS51007"/>
    </source>
</evidence>
<dbReference type="OrthoDB" id="70223at2"/>
<dbReference type="GO" id="GO:0046872">
    <property type="term" value="F:metal ion binding"/>
    <property type="evidence" value="ECO:0007669"/>
    <property type="project" value="UniProtKB-KW"/>
</dbReference>
<dbReference type="AlphaFoldDB" id="A0A2S8RZ46"/>
<dbReference type="GO" id="GO:0009055">
    <property type="term" value="F:electron transfer activity"/>
    <property type="evidence" value="ECO:0007669"/>
    <property type="project" value="InterPro"/>
</dbReference>
<sequence length="148" mass="15242">MRPGLFACLAALLCAPAFAQDAGSDGADLFEAHCSACHNTGGTGTPGLAPPLDRPEFWQALGDDAPTYISGIVTKGFTKPIKVRGQRYMGLVMPPVAGTSDADLATITSWVLAELGGVDQAVSADQIAEMRASGTTHGDLSALRPPTE</sequence>
<evidence type="ECO:0000256" key="2">
    <source>
        <dbReference type="ARBA" id="ARBA00022723"/>
    </source>
</evidence>
<accession>A0A2S8RZ46</accession>
<dbReference type="PROSITE" id="PS51007">
    <property type="entry name" value="CYTC"/>
    <property type="match status" value="1"/>
</dbReference>
<dbReference type="Pfam" id="PF00034">
    <property type="entry name" value="Cytochrom_C"/>
    <property type="match status" value="1"/>
</dbReference>
<evidence type="ECO:0000256" key="4">
    <source>
        <dbReference type="PROSITE-ProRule" id="PRU00433"/>
    </source>
</evidence>
<evidence type="ECO:0000256" key="1">
    <source>
        <dbReference type="ARBA" id="ARBA00022617"/>
    </source>
</evidence>
<feature type="signal peptide" evidence="5">
    <location>
        <begin position="1"/>
        <end position="19"/>
    </location>
</feature>
<keyword evidence="3 4" id="KW-0408">Iron</keyword>
<keyword evidence="1 4" id="KW-0349">Heme</keyword>
<feature type="chain" id="PRO_5015510147" evidence="5">
    <location>
        <begin position="20"/>
        <end position="148"/>
    </location>
</feature>
<comment type="caution">
    <text evidence="7">The sequence shown here is derived from an EMBL/GenBank/DDBJ whole genome shotgun (WGS) entry which is preliminary data.</text>
</comment>
<gene>
    <name evidence="7" type="ORF">LX70_03781</name>
</gene>